<keyword evidence="4" id="KW-0378">Hydrolase</keyword>
<dbReference type="GO" id="GO:0033698">
    <property type="term" value="C:Rpd3L complex"/>
    <property type="evidence" value="ECO:0007669"/>
    <property type="project" value="UniProtKB-ARBA"/>
</dbReference>
<dbReference type="EMBL" id="NEXV01000461">
    <property type="protein sequence ID" value="PIG83230.1"/>
    <property type="molecule type" value="Genomic_DNA"/>
</dbReference>
<dbReference type="STRING" id="656916.A0A2G7FRH5"/>
<feature type="compositionally biased region" description="Low complexity" evidence="10">
    <location>
        <begin position="652"/>
        <end position="664"/>
    </location>
</feature>
<evidence type="ECO:0000256" key="8">
    <source>
        <dbReference type="ARBA" id="ARBA00023242"/>
    </source>
</evidence>
<dbReference type="InterPro" id="IPR003084">
    <property type="entry name" value="HDAC_I/II"/>
</dbReference>
<comment type="similarity">
    <text evidence="9">Belongs to the histone deacetylase family. HD Type 1 subfamily.</text>
</comment>
<dbReference type="PRINTS" id="PR01270">
    <property type="entry name" value="HDASUPER"/>
</dbReference>
<dbReference type="FunFam" id="3.40.800.20:FF:000001">
    <property type="entry name" value="Histone deacetylase"/>
    <property type="match status" value="1"/>
</dbReference>
<protein>
    <recommendedName>
        <fullName evidence="2">histone deacetylase</fullName>
        <ecNumber evidence="2">3.5.1.98</ecNumber>
    </recommendedName>
</protein>
<dbReference type="GO" id="GO:0070210">
    <property type="term" value="C:Rpd3L-Expanded complex"/>
    <property type="evidence" value="ECO:0007669"/>
    <property type="project" value="TreeGrafter"/>
</dbReference>
<evidence type="ECO:0000313" key="13">
    <source>
        <dbReference type="Proteomes" id="UP000231358"/>
    </source>
</evidence>
<evidence type="ECO:0000256" key="6">
    <source>
        <dbReference type="ARBA" id="ARBA00023015"/>
    </source>
</evidence>
<gene>
    <name evidence="12" type="ORF">AARAC_009939</name>
</gene>
<feature type="compositionally biased region" description="Basic and acidic residues" evidence="10">
    <location>
        <begin position="666"/>
        <end position="708"/>
    </location>
</feature>
<comment type="subcellular location">
    <subcellularLocation>
        <location evidence="1">Nucleus</location>
    </subcellularLocation>
</comment>
<accession>A0A2G7FRH5</accession>
<dbReference type="PANTHER" id="PTHR10625">
    <property type="entry name" value="HISTONE DEACETYLASE HDAC1-RELATED"/>
    <property type="match status" value="1"/>
</dbReference>
<keyword evidence="3" id="KW-0678">Repressor</keyword>
<dbReference type="PRINTS" id="PR01271">
    <property type="entry name" value="HISDACETLASE"/>
</dbReference>
<feature type="compositionally biased region" description="Low complexity" evidence="10">
    <location>
        <begin position="540"/>
        <end position="559"/>
    </location>
</feature>
<dbReference type="GO" id="GO:0031507">
    <property type="term" value="P:heterochromatin formation"/>
    <property type="evidence" value="ECO:0007669"/>
    <property type="project" value="TreeGrafter"/>
</dbReference>
<evidence type="ECO:0000256" key="2">
    <source>
        <dbReference type="ARBA" id="ARBA00012111"/>
    </source>
</evidence>
<dbReference type="GO" id="GO:0032221">
    <property type="term" value="C:Rpd3S complex"/>
    <property type="evidence" value="ECO:0007669"/>
    <property type="project" value="UniProtKB-ARBA"/>
</dbReference>
<dbReference type="InterPro" id="IPR023801">
    <property type="entry name" value="His_deacetylse_dom"/>
</dbReference>
<keyword evidence="6" id="KW-0805">Transcription regulation</keyword>
<evidence type="ECO:0000256" key="7">
    <source>
        <dbReference type="ARBA" id="ARBA00023163"/>
    </source>
</evidence>
<dbReference type="SUPFAM" id="SSF52768">
    <property type="entry name" value="Arginase/deacetylase"/>
    <property type="match status" value="1"/>
</dbReference>
<keyword evidence="13" id="KW-1185">Reference proteome</keyword>
<organism evidence="12 13">
    <name type="scientific">Aspergillus arachidicola</name>
    <dbReference type="NCBI Taxonomy" id="656916"/>
    <lineage>
        <taxon>Eukaryota</taxon>
        <taxon>Fungi</taxon>
        <taxon>Dikarya</taxon>
        <taxon>Ascomycota</taxon>
        <taxon>Pezizomycotina</taxon>
        <taxon>Eurotiomycetes</taxon>
        <taxon>Eurotiomycetidae</taxon>
        <taxon>Eurotiales</taxon>
        <taxon>Aspergillaceae</taxon>
        <taxon>Aspergillus</taxon>
        <taxon>Aspergillus subgen. Circumdati</taxon>
    </lineage>
</organism>
<proteinExistence type="inferred from homology"/>
<evidence type="ECO:0000259" key="11">
    <source>
        <dbReference type="Pfam" id="PF00850"/>
    </source>
</evidence>
<evidence type="ECO:0000256" key="4">
    <source>
        <dbReference type="ARBA" id="ARBA00022801"/>
    </source>
</evidence>
<dbReference type="GO" id="GO:0141221">
    <property type="term" value="F:histone deacetylase activity, hydrolytic mechanism"/>
    <property type="evidence" value="ECO:0007669"/>
    <property type="project" value="UniProtKB-EC"/>
</dbReference>
<evidence type="ECO:0000256" key="9">
    <source>
        <dbReference type="ARBA" id="ARBA00061569"/>
    </source>
</evidence>
<dbReference type="InterPro" id="IPR000286">
    <property type="entry name" value="HDACs"/>
</dbReference>
<feature type="region of interest" description="Disordered" evidence="10">
    <location>
        <begin position="457"/>
        <end position="708"/>
    </location>
</feature>
<evidence type="ECO:0000256" key="10">
    <source>
        <dbReference type="SAM" id="MobiDB-lite"/>
    </source>
</evidence>
<keyword evidence="8" id="KW-0539">Nucleus</keyword>
<comment type="caution">
    <text evidence="12">The sequence shown here is derived from an EMBL/GenBank/DDBJ whole genome shotgun (WGS) entry which is preliminary data.</text>
</comment>
<dbReference type="AlphaFoldDB" id="A0A2G7FRH5"/>
<keyword evidence="7" id="KW-0804">Transcription</keyword>
<feature type="domain" description="Histone deacetylase" evidence="11">
    <location>
        <begin position="38"/>
        <end position="349"/>
    </location>
</feature>
<dbReference type="InterPro" id="IPR023696">
    <property type="entry name" value="Ureohydrolase_dom_sf"/>
</dbReference>
<keyword evidence="5" id="KW-0156">Chromatin regulator</keyword>
<reference evidence="12 13" key="1">
    <citation type="submission" date="2017-05" db="EMBL/GenBank/DDBJ databases">
        <title>Genome sequence for an aflatoxigenic pathogen of Argentinian peanut, Aspergillus arachidicola.</title>
        <authorList>
            <person name="Moore G."/>
            <person name="Beltz S.B."/>
            <person name="Mack B.M."/>
        </authorList>
    </citation>
    <scope>NUCLEOTIDE SEQUENCE [LARGE SCALE GENOMIC DNA]</scope>
    <source>
        <strain evidence="12 13">CBS 117610</strain>
    </source>
</reference>
<dbReference type="Gene3D" id="3.40.800.20">
    <property type="entry name" value="Histone deacetylase domain"/>
    <property type="match status" value="1"/>
</dbReference>
<evidence type="ECO:0000256" key="5">
    <source>
        <dbReference type="ARBA" id="ARBA00022853"/>
    </source>
</evidence>
<dbReference type="PANTHER" id="PTHR10625:SF10">
    <property type="entry name" value="HISTONE DEACETYLASE HDAC1"/>
    <property type="match status" value="1"/>
</dbReference>
<dbReference type="Proteomes" id="UP000231358">
    <property type="component" value="Unassembled WGS sequence"/>
</dbReference>
<dbReference type="CDD" id="cd10004">
    <property type="entry name" value="RPD3-like"/>
    <property type="match status" value="1"/>
</dbReference>
<sequence length="708" mass="77973">MTSLAPLDPINANGSDRGKKVAYFYDSDVGNYAYVSGHPMKPHRIRMTHSLVMNYGLYKKMEIYVSGARSPKLLLRDVGFANLQISKRAKPASKYEMTQFHTDEYIDFLSKVTPDNMDTYAKEQSKYNVGDDCPVFDGLFEFCGISAGGSMEGAARLNRNKCDIAVNWAGGLHHAKKSEASGFCYVNDIVLGILELLRFKQRVLYVDIDVHHGDGVEEAFYTTDRVMTVSFHKYGEYFPGTGELRDIGVGQGKYYAVNFPLRDGIDDVSYKSIFEPVIKSVMEWYRPEAVVLQCGGDSLSGDRLGCFNLSMRGHANCVNFIKSFNLPTLILGGGGYTMRNVARTWAFETGILVGDPLGSELPYNDYYEYFAPDYELDVRPSNMDNANTKEYLDKIRAQVVENLKRTSFAPSVQMTDVPRDPLVEGMDDEADAILDDLDEDENKDKRFTKRRFDQYVEKPGELSDSEDEEENAANGVRRQPGIMKRRNQVNYRNLDVESGLESGMATPADASSVPDDDMDTAADAKMGDAPQTETEAPATPSVAEPPSRAEEASAAEPTEMAIDGQEQAAPSAPISRQPSPKAQDEDITMEDAGDAAPETEQQEQSIAPSEAQAEEKKPAEETPATDKPATEPSSPADAQAPQKESVEDSGPAEASEVAETVETTETLEKSPEAPKDVPEPAKAEQESLKEVKESTGEPQEKEPTKSEA</sequence>
<evidence type="ECO:0000256" key="1">
    <source>
        <dbReference type="ARBA" id="ARBA00004123"/>
    </source>
</evidence>
<dbReference type="InterPro" id="IPR037138">
    <property type="entry name" value="His_deacetylse_dom_sf"/>
</dbReference>
<evidence type="ECO:0000313" key="12">
    <source>
        <dbReference type="EMBL" id="PIG83230.1"/>
    </source>
</evidence>
<evidence type="ECO:0000256" key="3">
    <source>
        <dbReference type="ARBA" id="ARBA00022491"/>
    </source>
</evidence>
<name>A0A2G7FRH5_9EURO</name>
<dbReference type="Pfam" id="PF00850">
    <property type="entry name" value="Hist_deacetyl"/>
    <property type="match status" value="1"/>
</dbReference>
<dbReference type="EC" id="3.5.1.98" evidence="2"/>